<dbReference type="InterPro" id="IPR035386">
    <property type="entry name" value="Arm-DNA-bind_5"/>
</dbReference>
<dbReference type="Proteomes" id="UP000184436">
    <property type="component" value="Unassembled WGS sequence"/>
</dbReference>
<keyword evidence="2" id="KW-0238">DNA-binding</keyword>
<dbReference type="Gene3D" id="1.10.150.130">
    <property type="match status" value="1"/>
</dbReference>
<dbReference type="InterPro" id="IPR002104">
    <property type="entry name" value="Integrase_catalytic"/>
</dbReference>
<feature type="domain" description="Tyr recombinase" evidence="4">
    <location>
        <begin position="233"/>
        <end position="419"/>
    </location>
</feature>
<proteinExistence type="inferred from homology"/>
<reference evidence="5 6" key="1">
    <citation type="submission" date="2016-11" db="EMBL/GenBank/DDBJ databases">
        <authorList>
            <person name="Jaros S."/>
            <person name="Januszkiewicz K."/>
            <person name="Wedrychowicz H."/>
        </authorList>
    </citation>
    <scope>NUCLEOTIDE SEQUENCE [LARGE SCALE GENOMIC DNA]</scope>
    <source>
        <strain evidence="5 6">DSM 26883</strain>
    </source>
</reference>
<dbReference type="EMBL" id="FQVD01000037">
    <property type="protein sequence ID" value="SHF81434.1"/>
    <property type="molecule type" value="Genomic_DNA"/>
</dbReference>
<dbReference type="Pfam" id="PF00589">
    <property type="entry name" value="Phage_integrase"/>
    <property type="match status" value="1"/>
</dbReference>
<dbReference type="SUPFAM" id="SSF56349">
    <property type="entry name" value="DNA breaking-rejoining enzymes"/>
    <property type="match status" value="1"/>
</dbReference>
<protein>
    <submittedName>
        <fullName evidence="5">Site-specific recombinase XerD</fullName>
    </submittedName>
</protein>
<dbReference type="GO" id="GO:0015074">
    <property type="term" value="P:DNA integration"/>
    <property type="evidence" value="ECO:0007669"/>
    <property type="project" value="InterPro"/>
</dbReference>
<dbReference type="InterPro" id="IPR013762">
    <property type="entry name" value="Integrase-like_cat_sf"/>
</dbReference>
<dbReference type="PANTHER" id="PTHR30349:SF64">
    <property type="entry name" value="PROPHAGE INTEGRASE INTD-RELATED"/>
    <property type="match status" value="1"/>
</dbReference>
<comment type="similarity">
    <text evidence="1">Belongs to the 'phage' integrase family.</text>
</comment>
<dbReference type="GO" id="GO:0006310">
    <property type="term" value="P:DNA recombination"/>
    <property type="evidence" value="ECO:0007669"/>
    <property type="project" value="UniProtKB-KW"/>
</dbReference>
<evidence type="ECO:0000256" key="1">
    <source>
        <dbReference type="ARBA" id="ARBA00008857"/>
    </source>
</evidence>
<accession>A0A1M5EQL3</accession>
<dbReference type="CDD" id="cd01185">
    <property type="entry name" value="INTN1_C_like"/>
    <property type="match status" value="1"/>
</dbReference>
<dbReference type="PANTHER" id="PTHR30349">
    <property type="entry name" value="PHAGE INTEGRASE-RELATED"/>
    <property type="match status" value="1"/>
</dbReference>
<keyword evidence="3" id="KW-0233">DNA recombination</keyword>
<dbReference type="Gene3D" id="1.10.443.10">
    <property type="entry name" value="Intergrase catalytic core"/>
    <property type="match status" value="1"/>
</dbReference>
<gene>
    <name evidence="5" type="ORF">SAMN05444349_13710</name>
</gene>
<dbReference type="InterPro" id="IPR011010">
    <property type="entry name" value="DNA_brk_join_enz"/>
</dbReference>
<name>A0A1M5EQL3_9BACE</name>
<dbReference type="AlphaFoldDB" id="A0A1M5EQL3"/>
<evidence type="ECO:0000259" key="4">
    <source>
        <dbReference type="PROSITE" id="PS51898"/>
    </source>
</evidence>
<evidence type="ECO:0000256" key="2">
    <source>
        <dbReference type="ARBA" id="ARBA00023125"/>
    </source>
</evidence>
<dbReference type="PROSITE" id="PS51898">
    <property type="entry name" value="TYR_RECOMBINASE"/>
    <property type="match status" value="1"/>
</dbReference>
<evidence type="ECO:0000256" key="3">
    <source>
        <dbReference type="ARBA" id="ARBA00023172"/>
    </source>
</evidence>
<dbReference type="OrthoDB" id="1493636at2"/>
<dbReference type="Pfam" id="PF17293">
    <property type="entry name" value="Arm-DNA-bind_5"/>
    <property type="match status" value="1"/>
</dbReference>
<dbReference type="InterPro" id="IPR025269">
    <property type="entry name" value="SAM-like_dom"/>
</dbReference>
<dbReference type="STRING" id="871325.SAMN05444349_13710"/>
<sequence>MQHECNTDITIAKYFPYIKPKYVTQEGTTVLYIRYNYDRFKRTLISTGYNIKPEYWDAKKRWIKRACPQYEEIDSCLIRITSKLGKILTYAKDNNIDPTVDFVLLELEKDREYDLCSHRIDIFDALERYIIEKAPSVSKDQIKDYRTLRKHLIAFKEYSSQPLSFHNLNLTFYNEFMDYLFYKAEKPNGTKGLLTNSAGKIIRLLKGFVNFQIVKGSIPPIDLRCFKVVEEETDAIYLSEKELAAIYELDLSDDKQLEKIRDIFITGCFTGLRYSDLSTLGPEHIDLDNGNINLKQRKVHKAVIIPMIDYVPEILRKYNYELPKIPRYLFNDRVKELGLKAKLRQKVEIVRKKGKEREKRIYEKWELIYSHTCRRSFCTNMYLSGFPAEELMRISGHKSPSAFMRYIKVDNLQAANRLKELRARLAK</sequence>
<evidence type="ECO:0000313" key="5">
    <source>
        <dbReference type="EMBL" id="SHF81434.1"/>
    </source>
</evidence>
<dbReference type="InterPro" id="IPR010998">
    <property type="entry name" value="Integrase_recombinase_N"/>
</dbReference>
<evidence type="ECO:0000313" key="6">
    <source>
        <dbReference type="Proteomes" id="UP000184436"/>
    </source>
</evidence>
<dbReference type="InterPro" id="IPR050090">
    <property type="entry name" value="Tyrosine_recombinase_XerCD"/>
</dbReference>
<dbReference type="GO" id="GO:0003677">
    <property type="term" value="F:DNA binding"/>
    <property type="evidence" value="ECO:0007669"/>
    <property type="project" value="UniProtKB-KW"/>
</dbReference>
<organism evidence="5 6">
    <name type="scientific">Bacteroides faecichinchillae</name>
    <dbReference type="NCBI Taxonomy" id="871325"/>
    <lineage>
        <taxon>Bacteria</taxon>
        <taxon>Pseudomonadati</taxon>
        <taxon>Bacteroidota</taxon>
        <taxon>Bacteroidia</taxon>
        <taxon>Bacteroidales</taxon>
        <taxon>Bacteroidaceae</taxon>
        <taxon>Bacteroides</taxon>
    </lineage>
</organism>
<keyword evidence="6" id="KW-1185">Reference proteome</keyword>
<dbReference type="Pfam" id="PF13102">
    <property type="entry name" value="Phage_int_SAM_5"/>
    <property type="match status" value="1"/>
</dbReference>